<comment type="caution">
    <text evidence="3">The sequence shown here is derived from an EMBL/GenBank/DDBJ whole genome shotgun (WGS) entry which is preliminary data.</text>
</comment>
<proteinExistence type="predicted"/>
<evidence type="ECO:0000313" key="3">
    <source>
        <dbReference type="EMBL" id="KNE00422.1"/>
    </source>
</evidence>
<name>A0A0L0P217_CANAR</name>
<feature type="region of interest" description="Disordered" evidence="2">
    <location>
        <begin position="84"/>
        <end position="105"/>
    </location>
</feature>
<sequence>MSSETKPISTEEFKLALSDLTNENINSVLLQLERSISKLKETNEYLEKEIEQTSDQESIDLYKETILENVEVMKNQSARLDAISEELSRRGVKPSKEEEQEGIYL</sequence>
<dbReference type="EMBL" id="LGST01000018">
    <property type="protein sequence ID" value="KNE00422.1"/>
    <property type="molecule type" value="Genomic_DNA"/>
</dbReference>
<dbReference type="VEuPathDB" id="FungiDB:QG37_02451"/>
<feature type="compositionally biased region" description="Basic and acidic residues" evidence="2">
    <location>
        <begin position="86"/>
        <end position="97"/>
    </location>
</feature>
<evidence type="ECO:0000256" key="2">
    <source>
        <dbReference type="SAM" id="MobiDB-lite"/>
    </source>
</evidence>
<accession>A0A0L0P217</accession>
<keyword evidence="1" id="KW-0175">Coiled coil</keyword>
<dbReference type="VEuPathDB" id="FungiDB:CJJ09_002299"/>
<protein>
    <submittedName>
        <fullName evidence="3">Uncharacterized protein</fullName>
    </submittedName>
</protein>
<gene>
    <name evidence="3" type="ORF">QG37_02451</name>
</gene>
<feature type="coiled-coil region" evidence="1">
    <location>
        <begin position="22"/>
        <end position="56"/>
    </location>
</feature>
<dbReference type="GO" id="GO:0070682">
    <property type="term" value="P:proteasome regulatory particle assembly"/>
    <property type="evidence" value="ECO:0007669"/>
    <property type="project" value="InterPro"/>
</dbReference>
<dbReference type="AlphaFoldDB" id="A0A0L0P217"/>
<dbReference type="InterPro" id="IPR038966">
    <property type="entry name" value="TMA17"/>
</dbReference>
<evidence type="ECO:0000313" key="4">
    <source>
        <dbReference type="Proteomes" id="UP000037122"/>
    </source>
</evidence>
<reference evidence="4" key="1">
    <citation type="journal article" date="2015" name="BMC Genomics">
        <title>Draft genome of a commonly misdiagnosed multidrug resistant pathogen Candida auris.</title>
        <authorList>
            <person name="Chatterjee S."/>
            <person name="Alampalli S.V."/>
            <person name="Nageshan R.K."/>
            <person name="Chettiar S.T."/>
            <person name="Joshi S."/>
            <person name="Tatu U.S."/>
        </authorList>
    </citation>
    <scope>NUCLEOTIDE SEQUENCE [LARGE SCALE GENOMIC DNA]</scope>
    <source>
        <strain evidence="4">6684</strain>
    </source>
</reference>
<dbReference type="VEuPathDB" id="FungiDB:CJJ07_001951"/>
<organism evidence="3 4">
    <name type="scientific">Candidozyma auris</name>
    <name type="common">Yeast</name>
    <name type="synonym">Candida auris</name>
    <dbReference type="NCBI Taxonomy" id="498019"/>
    <lineage>
        <taxon>Eukaryota</taxon>
        <taxon>Fungi</taxon>
        <taxon>Dikarya</taxon>
        <taxon>Ascomycota</taxon>
        <taxon>Saccharomycotina</taxon>
        <taxon>Pichiomycetes</taxon>
        <taxon>Metschnikowiaceae</taxon>
        <taxon>Candidozyma</taxon>
    </lineage>
</organism>
<dbReference type="GO" id="GO:0030674">
    <property type="term" value="F:protein-macromolecule adaptor activity"/>
    <property type="evidence" value="ECO:0007669"/>
    <property type="project" value="TreeGrafter"/>
</dbReference>
<dbReference type="Proteomes" id="UP000037122">
    <property type="component" value="Unassembled WGS sequence"/>
</dbReference>
<dbReference type="VEuPathDB" id="FungiDB:CJI96_0001052"/>
<dbReference type="PANTHER" id="PTHR40422">
    <property type="entry name" value="TRANSLATION MACHINERY-ASSOCIATED PROTEIN 17"/>
    <property type="match status" value="1"/>
</dbReference>
<dbReference type="VEuPathDB" id="FungiDB:B9J08_005587"/>
<dbReference type="PANTHER" id="PTHR40422:SF1">
    <property type="entry name" value="TRANSLATION MACHINERY-ASSOCIATED PROTEIN 17"/>
    <property type="match status" value="1"/>
</dbReference>
<dbReference type="VEuPathDB" id="FungiDB:CJI97_000329"/>
<evidence type="ECO:0000256" key="1">
    <source>
        <dbReference type="SAM" id="Coils"/>
    </source>
</evidence>